<reference evidence="1" key="1">
    <citation type="submission" date="2021-06" db="EMBL/GenBank/DDBJ databases">
        <authorList>
            <person name="Kallberg Y."/>
            <person name="Tangrot J."/>
            <person name="Rosling A."/>
        </authorList>
    </citation>
    <scope>NUCLEOTIDE SEQUENCE</scope>
    <source>
        <strain evidence="1">87-6 pot B 2015</strain>
    </source>
</reference>
<dbReference type="EMBL" id="CAJVPP010025148">
    <property type="protein sequence ID" value="CAG8751059.1"/>
    <property type="molecule type" value="Genomic_DNA"/>
</dbReference>
<feature type="non-terminal residue" evidence="1">
    <location>
        <position position="46"/>
    </location>
</feature>
<proteinExistence type="predicted"/>
<dbReference type="Proteomes" id="UP000789375">
    <property type="component" value="Unassembled WGS sequence"/>
</dbReference>
<keyword evidence="2" id="KW-1185">Reference proteome</keyword>
<organism evidence="1 2">
    <name type="scientific">Funneliformis mosseae</name>
    <name type="common">Endomycorrhizal fungus</name>
    <name type="synonym">Glomus mosseae</name>
    <dbReference type="NCBI Taxonomy" id="27381"/>
    <lineage>
        <taxon>Eukaryota</taxon>
        <taxon>Fungi</taxon>
        <taxon>Fungi incertae sedis</taxon>
        <taxon>Mucoromycota</taxon>
        <taxon>Glomeromycotina</taxon>
        <taxon>Glomeromycetes</taxon>
        <taxon>Glomerales</taxon>
        <taxon>Glomeraceae</taxon>
        <taxon>Funneliformis</taxon>
    </lineage>
</organism>
<dbReference type="AlphaFoldDB" id="A0A9N9NM90"/>
<sequence>RADIEVLTLFELKIGGYEVFNAKFSEKTLNTILLEISLIYFSKKFL</sequence>
<comment type="caution">
    <text evidence="1">The sequence shown here is derived from an EMBL/GenBank/DDBJ whole genome shotgun (WGS) entry which is preliminary data.</text>
</comment>
<gene>
    <name evidence="1" type="ORF">FMOSSE_LOCUS16644</name>
</gene>
<evidence type="ECO:0000313" key="2">
    <source>
        <dbReference type="Proteomes" id="UP000789375"/>
    </source>
</evidence>
<protein>
    <submittedName>
        <fullName evidence="1">613_t:CDS:1</fullName>
    </submittedName>
</protein>
<accession>A0A9N9NM90</accession>
<evidence type="ECO:0000313" key="1">
    <source>
        <dbReference type="EMBL" id="CAG8751059.1"/>
    </source>
</evidence>
<feature type="non-terminal residue" evidence="1">
    <location>
        <position position="1"/>
    </location>
</feature>
<name>A0A9N9NM90_FUNMO</name>